<dbReference type="KEGG" id="ruv:EC9_41010"/>
<keyword evidence="1" id="KW-0732">Signal</keyword>
<protein>
    <recommendedName>
        <fullName evidence="4">Carboxypeptidase regulatory-like domain-containing protein</fullName>
    </recommendedName>
</protein>
<dbReference type="Proteomes" id="UP000319557">
    <property type="component" value="Chromosome"/>
</dbReference>
<sequence length="140" mass="14775" precursor="true">MFSRYASVSLYLLALFVLGCGPSTSTPSVRLGGTVTLDGQPLESGQISFIPSDGKGNSSGATVSAGSFDAEVFPGEMRVEIISPQVTGTRKVYDTPDSPTEDVTEEQIPTRYNTNSTLTVDAVLGEDKTDLQFALTSGKE</sequence>
<reference evidence="2 3" key="1">
    <citation type="submission" date="2019-02" db="EMBL/GenBank/DDBJ databases">
        <title>Deep-cultivation of Planctomycetes and their phenomic and genomic characterization uncovers novel biology.</title>
        <authorList>
            <person name="Wiegand S."/>
            <person name="Jogler M."/>
            <person name="Boedeker C."/>
            <person name="Pinto D."/>
            <person name="Vollmers J."/>
            <person name="Rivas-Marin E."/>
            <person name="Kohn T."/>
            <person name="Peeters S.H."/>
            <person name="Heuer A."/>
            <person name="Rast P."/>
            <person name="Oberbeckmann S."/>
            <person name="Bunk B."/>
            <person name="Jeske O."/>
            <person name="Meyerdierks A."/>
            <person name="Storesund J.E."/>
            <person name="Kallscheuer N."/>
            <person name="Luecker S."/>
            <person name="Lage O.M."/>
            <person name="Pohl T."/>
            <person name="Merkel B.J."/>
            <person name="Hornburger P."/>
            <person name="Mueller R.-W."/>
            <person name="Bruemmer F."/>
            <person name="Labrenz M."/>
            <person name="Spormann A.M."/>
            <person name="Op den Camp H."/>
            <person name="Overmann J."/>
            <person name="Amann R."/>
            <person name="Jetten M.S.M."/>
            <person name="Mascher T."/>
            <person name="Medema M.H."/>
            <person name="Devos D.P."/>
            <person name="Kaster A.-K."/>
            <person name="Ovreas L."/>
            <person name="Rohde M."/>
            <person name="Galperin M.Y."/>
            <person name="Jogler C."/>
        </authorList>
    </citation>
    <scope>NUCLEOTIDE SEQUENCE [LARGE SCALE GENOMIC DNA]</scope>
    <source>
        <strain evidence="2 3">EC9</strain>
    </source>
</reference>
<name>A0A517M4V6_9BACT</name>
<organism evidence="2 3">
    <name type="scientific">Rosistilla ulvae</name>
    <dbReference type="NCBI Taxonomy" id="1930277"/>
    <lineage>
        <taxon>Bacteria</taxon>
        <taxon>Pseudomonadati</taxon>
        <taxon>Planctomycetota</taxon>
        <taxon>Planctomycetia</taxon>
        <taxon>Pirellulales</taxon>
        <taxon>Pirellulaceae</taxon>
        <taxon>Rosistilla</taxon>
    </lineage>
</organism>
<evidence type="ECO:0000256" key="1">
    <source>
        <dbReference type="SAM" id="SignalP"/>
    </source>
</evidence>
<evidence type="ECO:0008006" key="4">
    <source>
        <dbReference type="Google" id="ProtNLM"/>
    </source>
</evidence>
<feature type="signal peptide" evidence="1">
    <location>
        <begin position="1"/>
        <end position="25"/>
    </location>
</feature>
<evidence type="ECO:0000313" key="3">
    <source>
        <dbReference type="Proteomes" id="UP000319557"/>
    </source>
</evidence>
<evidence type="ECO:0000313" key="2">
    <source>
        <dbReference type="EMBL" id="QDS89899.1"/>
    </source>
</evidence>
<dbReference type="PROSITE" id="PS51257">
    <property type="entry name" value="PROKAR_LIPOPROTEIN"/>
    <property type="match status" value="1"/>
</dbReference>
<dbReference type="AlphaFoldDB" id="A0A517M4V6"/>
<proteinExistence type="predicted"/>
<keyword evidence="3" id="KW-1185">Reference proteome</keyword>
<dbReference type="EMBL" id="CP036261">
    <property type="protein sequence ID" value="QDS89899.1"/>
    <property type="molecule type" value="Genomic_DNA"/>
</dbReference>
<gene>
    <name evidence="2" type="ORF">EC9_41010</name>
</gene>
<feature type="chain" id="PRO_5022106386" description="Carboxypeptidase regulatory-like domain-containing protein" evidence="1">
    <location>
        <begin position="26"/>
        <end position="140"/>
    </location>
</feature>
<accession>A0A517M4V6</accession>